<dbReference type="InterPro" id="IPR013149">
    <property type="entry name" value="ADH-like_C"/>
</dbReference>
<dbReference type="RefSeq" id="WP_021688841.1">
    <property type="nucleotide sequence ID" value="NZ_BASZ01000002.1"/>
</dbReference>
<dbReference type="InterPro" id="IPR036291">
    <property type="entry name" value="NAD(P)-bd_dom_sf"/>
</dbReference>
<reference evidence="2 3" key="1">
    <citation type="submission" date="2013-09" db="EMBL/GenBank/DDBJ databases">
        <title>Whole genome shotgun sequence of Novosphingobium tardaugens NBRC 16725.</title>
        <authorList>
            <person name="Isaki S."/>
            <person name="Hosoyama A."/>
            <person name="Tsuchikane K."/>
            <person name="Katsumata H."/>
            <person name="Ando Y."/>
            <person name="Yamazaki S."/>
            <person name="Fujita N."/>
        </authorList>
    </citation>
    <scope>NUCLEOTIDE SEQUENCE [LARGE SCALE GENOMIC DNA]</scope>
    <source>
        <strain evidence="2 3">NBRC 16725</strain>
    </source>
</reference>
<evidence type="ECO:0000259" key="1">
    <source>
        <dbReference type="SMART" id="SM00829"/>
    </source>
</evidence>
<dbReference type="InterPro" id="IPR011032">
    <property type="entry name" value="GroES-like_sf"/>
</dbReference>
<dbReference type="InterPro" id="IPR013154">
    <property type="entry name" value="ADH-like_N"/>
</dbReference>
<dbReference type="SMART" id="SM00829">
    <property type="entry name" value="PKS_ER"/>
    <property type="match status" value="1"/>
</dbReference>
<dbReference type="InterPro" id="IPR020843">
    <property type="entry name" value="ER"/>
</dbReference>
<feature type="domain" description="Enoyl reductase (ER)" evidence="1">
    <location>
        <begin position="17"/>
        <end position="343"/>
    </location>
</feature>
<dbReference type="SUPFAM" id="SSF50129">
    <property type="entry name" value="GroES-like"/>
    <property type="match status" value="1"/>
</dbReference>
<comment type="caution">
    <text evidence="2">The sequence shown here is derived from an EMBL/GenBank/DDBJ whole genome shotgun (WGS) entry which is preliminary data.</text>
</comment>
<dbReference type="EMBL" id="BASZ01000002">
    <property type="protein sequence ID" value="GAD47934.1"/>
    <property type="molecule type" value="Genomic_DNA"/>
</dbReference>
<dbReference type="OrthoDB" id="9790818at2"/>
<dbReference type="Pfam" id="PF00107">
    <property type="entry name" value="ADH_zinc_N"/>
    <property type="match status" value="1"/>
</dbReference>
<dbReference type="Gene3D" id="3.40.50.720">
    <property type="entry name" value="NAD(P)-binding Rossmann-like Domain"/>
    <property type="match status" value="1"/>
</dbReference>
<dbReference type="Pfam" id="PF08240">
    <property type="entry name" value="ADH_N"/>
    <property type="match status" value="1"/>
</dbReference>
<sequence>MRAYQFSSSAPLEGVYGAAIGIEQVERDAGQPGPGAVQVAVKANALNFVDLITLQGAFPVDGRIPLLDGAGEVIAVGDGVTRFAVGDRVVANPHANWLAGPPTPDTTGLVLGIMADGMLAETVTLAESMLVHLPDAISFTQGASLPCAGLSAWSSLVGGPSRYSVAPGSTVLTQGTGGVSLFAVQFAKAMGCRVIATTSTAAKAERLKALGADHVINYNERPDWGVAVLELTGGIGADLVVEVGGPNTLPQSIIAAKVGGRIAMVGIVGGMGSIDFMQMLPINHKVLTLYANGMGNRQDLVDMLRFVEANAIEPVIDSTFTFDQAADAYRHFASRGHIGKVLITHPA</sequence>
<dbReference type="PANTHER" id="PTHR45033">
    <property type="match status" value="1"/>
</dbReference>
<proteinExistence type="predicted"/>
<dbReference type="Proteomes" id="UP000016568">
    <property type="component" value="Unassembled WGS sequence"/>
</dbReference>
<dbReference type="GO" id="GO:0016491">
    <property type="term" value="F:oxidoreductase activity"/>
    <property type="evidence" value="ECO:0007669"/>
    <property type="project" value="InterPro"/>
</dbReference>
<dbReference type="KEGG" id="ntd:EGO55_19990"/>
<dbReference type="SUPFAM" id="SSF51735">
    <property type="entry name" value="NAD(P)-binding Rossmann-fold domains"/>
    <property type="match status" value="1"/>
</dbReference>
<dbReference type="InterPro" id="IPR052711">
    <property type="entry name" value="Zinc_ADH-like"/>
</dbReference>
<dbReference type="eggNOG" id="COG0604">
    <property type="taxonomic scope" value="Bacteria"/>
</dbReference>
<dbReference type="PANTHER" id="PTHR45033:SF2">
    <property type="entry name" value="ZINC-TYPE ALCOHOL DEHYDROGENASE-LIKE PROTEIN C1773.06C"/>
    <property type="match status" value="1"/>
</dbReference>
<evidence type="ECO:0000313" key="2">
    <source>
        <dbReference type="EMBL" id="GAD47934.1"/>
    </source>
</evidence>
<keyword evidence="3" id="KW-1185">Reference proteome</keyword>
<accession>U2ZRE6</accession>
<dbReference type="CDD" id="cd08276">
    <property type="entry name" value="MDR7"/>
    <property type="match status" value="1"/>
</dbReference>
<evidence type="ECO:0000313" key="3">
    <source>
        <dbReference type="Proteomes" id="UP000016568"/>
    </source>
</evidence>
<name>U2ZRE6_9SPHN</name>
<gene>
    <name evidence="2" type="ORF">NT2_02_00160</name>
</gene>
<dbReference type="Gene3D" id="3.90.180.10">
    <property type="entry name" value="Medium-chain alcohol dehydrogenases, catalytic domain"/>
    <property type="match status" value="1"/>
</dbReference>
<organism evidence="2 3">
    <name type="scientific">Caenibius tardaugens NBRC 16725</name>
    <dbReference type="NCBI Taxonomy" id="1219035"/>
    <lineage>
        <taxon>Bacteria</taxon>
        <taxon>Pseudomonadati</taxon>
        <taxon>Pseudomonadota</taxon>
        <taxon>Alphaproteobacteria</taxon>
        <taxon>Sphingomonadales</taxon>
        <taxon>Erythrobacteraceae</taxon>
        <taxon>Caenibius</taxon>
    </lineage>
</organism>
<protein>
    <submittedName>
        <fullName evidence="2">Putative oxidoreductase</fullName>
    </submittedName>
</protein>
<dbReference type="AlphaFoldDB" id="U2ZRE6"/>